<reference evidence="2" key="1">
    <citation type="journal article" date="2023" name="Mol. Phylogenet. Evol.">
        <title>Genome-scale phylogeny and comparative genomics of the fungal order Sordariales.</title>
        <authorList>
            <person name="Hensen N."/>
            <person name="Bonometti L."/>
            <person name="Westerberg I."/>
            <person name="Brannstrom I.O."/>
            <person name="Guillou S."/>
            <person name="Cros-Aarteil S."/>
            <person name="Calhoun S."/>
            <person name="Haridas S."/>
            <person name="Kuo A."/>
            <person name="Mondo S."/>
            <person name="Pangilinan J."/>
            <person name="Riley R."/>
            <person name="LaButti K."/>
            <person name="Andreopoulos B."/>
            <person name="Lipzen A."/>
            <person name="Chen C."/>
            <person name="Yan M."/>
            <person name="Daum C."/>
            <person name="Ng V."/>
            <person name="Clum A."/>
            <person name="Steindorff A."/>
            <person name="Ohm R.A."/>
            <person name="Martin F."/>
            <person name="Silar P."/>
            <person name="Natvig D.O."/>
            <person name="Lalanne C."/>
            <person name="Gautier V."/>
            <person name="Ament-Velasquez S.L."/>
            <person name="Kruys A."/>
            <person name="Hutchinson M.I."/>
            <person name="Powell A.J."/>
            <person name="Barry K."/>
            <person name="Miller A.N."/>
            <person name="Grigoriev I.V."/>
            <person name="Debuchy R."/>
            <person name="Gladieux P."/>
            <person name="Hiltunen Thoren M."/>
            <person name="Johannesson H."/>
        </authorList>
    </citation>
    <scope>NUCLEOTIDE SEQUENCE</scope>
    <source>
        <strain evidence="2">PSN324</strain>
    </source>
</reference>
<dbReference type="EMBL" id="MU865027">
    <property type="protein sequence ID" value="KAK4459798.1"/>
    <property type="molecule type" value="Genomic_DNA"/>
</dbReference>
<dbReference type="GO" id="GO:0008168">
    <property type="term" value="F:methyltransferase activity"/>
    <property type="evidence" value="ECO:0007669"/>
    <property type="project" value="InterPro"/>
</dbReference>
<feature type="domain" description="Ribosomal RNA methyltransferase FtsJ" evidence="1">
    <location>
        <begin position="92"/>
        <end position="283"/>
    </location>
</feature>
<accession>A0AAV9HGG5</accession>
<reference evidence="2" key="2">
    <citation type="submission" date="2023-06" db="EMBL/GenBank/DDBJ databases">
        <authorList>
            <consortium name="Lawrence Berkeley National Laboratory"/>
            <person name="Mondo S.J."/>
            <person name="Hensen N."/>
            <person name="Bonometti L."/>
            <person name="Westerberg I."/>
            <person name="Brannstrom I.O."/>
            <person name="Guillou S."/>
            <person name="Cros-Aarteil S."/>
            <person name="Calhoun S."/>
            <person name="Haridas S."/>
            <person name="Kuo A."/>
            <person name="Pangilinan J."/>
            <person name="Riley R."/>
            <person name="Labutti K."/>
            <person name="Andreopoulos B."/>
            <person name="Lipzen A."/>
            <person name="Chen C."/>
            <person name="Yanf M."/>
            <person name="Daum C."/>
            <person name="Ng V."/>
            <person name="Clum A."/>
            <person name="Steindorff A."/>
            <person name="Ohm R."/>
            <person name="Martin F."/>
            <person name="Silar P."/>
            <person name="Natvig D."/>
            <person name="Lalanne C."/>
            <person name="Gautier V."/>
            <person name="Ament-Velasquez S.L."/>
            <person name="Kruys A."/>
            <person name="Hutchinson M.I."/>
            <person name="Powell A.J."/>
            <person name="Barry K."/>
            <person name="Miller A.N."/>
            <person name="Grigoriev I.V."/>
            <person name="Debuchy R."/>
            <person name="Gladieux P."/>
            <person name="Thoren M.H."/>
            <person name="Johannesson H."/>
        </authorList>
    </citation>
    <scope>NUCLEOTIDE SEQUENCE</scope>
    <source>
        <strain evidence="2">PSN324</strain>
    </source>
</reference>
<dbReference type="Gene3D" id="3.40.50.150">
    <property type="entry name" value="Vaccinia Virus protein VP39"/>
    <property type="match status" value="1"/>
</dbReference>
<name>A0AAV9HGG5_9PEZI</name>
<organism evidence="2 3">
    <name type="scientific">Cladorrhinum samala</name>
    <dbReference type="NCBI Taxonomy" id="585594"/>
    <lineage>
        <taxon>Eukaryota</taxon>
        <taxon>Fungi</taxon>
        <taxon>Dikarya</taxon>
        <taxon>Ascomycota</taxon>
        <taxon>Pezizomycotina</taxon>
        <taxon>Sordariomycetes</taxon>
        <taxon>Sordariomycetidae</taxon>
        <taxon>Sordariales</taxon>
        <taxon>Podosporaceae</taxon>
        <taxon>Cladorrhinum</taxon>
    </lineage>
</organism>
<evidence type="ECO:0000313" key="3">
    <source>
        <dbReference type="Proteomes" id="UP001321749"/>
    </source>
</evidence>
<dbReference type="InterPro" id="IPR029063">
    <property type="entry name" value="SAM-dependent_MTases_sf"/>
</dbReference>
<sequence length="374" mass="42119">MDYIDSPPISATQASAIVTEYLLQRLQVYRELCDIRTEHWGSEEGDAWFQKQRQQADNADDRTKRGFFGIMRSIGLELNAATSGLTINRAHKPHHAILDLCMAPGGFSAAALHRNPAAIVRGISLPPGRGGHDMLLKNWSDIHPDAKIFVDFRDITLLAEEMGVPLRSIPPEHPDAQLFSSDRPFHSEGKFDLVFCDGQVLRTQERGEHRQYNESSRLLTSQLVLALQRIRSGGTMVVLMHRADTWRSVKLIHTFSRFSERVQLHKPLRAHQIRSSFYMVAQGVRPGTEMAIEAVKEWKEQWREATFQPAGDADGTEKGEHMVGCGDNTEREINAVLDNFGITFIGMVESVFKTQTMALRNAPWAKKSNSKGCQ</sequence>
<dbReference type="Pfam" id="PF01728">
    <property type="entry name" value="FtsJ"/>
    <property type="match status" value="1"/>
</dbReference>
<dbReference type="SUPFAM" id="SSF53335">
    <property type="entry name" value="S-adenosyl-L-methionine-dependent methyltransferases"/>
    <property type="match status" value="1"/>
</dbReference>
<dbReference type="AlphaFoldDB" id="A0AAV9HGG5"/>
<keyword evidence="3" id="KW-1185">Reference proteome</keyword>
<dbReference type="InterPro" id="IPR002877">
    <property type="entry name" value="RNA_MeTrfase_FtsJ_dom"/>
</dbReference>
<gene>
    <name evidence="2" type="ORF">QBC42DRAFT_273668</name>
</gene>
<protein>
    <recommendedName>
        <fullName evidence="1">Ribosomal RNA methyltransferase FtsJ domain-containing protein</fullName>
    </recommendedName>
</protein>
<dbReference type="Proteomes" id="UP001321749">
    <property type="component" value="Unassembled WGS sequence"/>
</dbReference>
<dbReference type="GO" id="GO:0032259">
    <property type="term" value="P:methylation"/>
    <property type="evidence" value="ECO:0007669"/>
    <property type="project" value="InterPro"/>
</dbReference>
<evidence type="ECO:0000313" key="2">
    <source>
        <dbReference type="EMBL" id="KAK4459798.1"/>
    </source>
</evidence>
<evidence type="ECO:0000259" key="1">
    <source>
        <dbReference type="Pfam" id="PF01728"/>
    </source>
</evidence>
<comment type="caution">
    <text evidence="2">The sequence shown here is derived from an EMBL/GenBank/DDBJ whole genome shotgun (WGS) entry which is preliminary data.</text>
</comment>
<proteinExistence type="predicted"/>